<sequence length="288" mass="31565">KECIIWMTVFHPHLLQLIAVDINPLTGRYSMISEMMNGNIKDYISKNSPNRLRLVREPLSYTTNLHEAAMGLHYLHEREIIHGDLKGDNILITNGTPARACLADFGLSTLTPSAPGGTTTITAGGTPRYMAPELLNPEKFGKTNSRPTKPADIYALGMVIYEVLTGLDPFYDQNPVVYQLAYRVVDGARPTKPSNTEEIGFGSGTWELVKECWKPRSTKRPTIEQVLAHLERVSVPSSVPSSQVLPPGNLRPSSSLVVIDNSSSQNKPSSDSGGISLLRISNPLITSK</sequence>
<dbReference type="EMBL" id="MU118058">
    <property type="protein sequence ID" value="KAF9646427.1"/>
    <property type="molecule type" value="Genomic_DNA"/>
</dbReference>
<feature type="non-terminal residue" evidence="1">
    <location>
        <position position="1"/>
    </location>
</feature>
<name>A0ACB6ZA56_THEGA</name>
<keyword evidence="2" id="KW-1185">Reference proteome</keyword>
<evidence type="ECO:0000313" key="1">
    <source>
        <dbReference type="EMBL" id="KAF9646427.1"/>
    </source>
</evidence>
<protein>
    <submittedName>
        <fullName evidence="1">Kinase-like protein</fullName>
    </submittedName>
</protein>
<evidence type="ECO:0000313" key="2">
    <source>
        <dbReference type="Proteomes" id="UP000886501"/>
    </source>
</evidence>
<accession>A0ACB6ZA56</accession>
<gene>
    <name evidence="1" type="ORF">BDM02DRAFT_3099854</name>
</gene>
<dbReference type="Proteomes" id="UP000886501">
    <property type="component" value="Unassembled WGS sequence"/>
</dbReference>
<organism evidence="1 2">
    <name type="scientific">Thelephora ganbajun</name>
    <name type="common">Ganba fungus</name>
    <dbReference type="NCBI Taxonomy" id="370292"/>
    <lineage>
        <taxon>Eukaryota</taxon>
        <taxon>Fungi</taxon>
        <taxon>Dikarya</taxon>
        <taxon>Basidiomycota</taxon>
        <taxon>Agaricomycotina</taxon>
        <taxon>Agaricomycetes</taxon>
        <taxon>Thelephorales</taxon>
        <taxon>Thelephoraceae</taxon>
        <taxon>Thelephora</taxon>
    </lineage>
</organism>
<reference evidence="1" key="2">
    <citation type="journal article" date="2020" name="Nat. Commun.">
        <title>Large-scale genome sequencing of mycorrhizal fungi provides insights into the early evolution of symbiotic traits.</title>
        <authorList>
            <person name="Miyauchi S."/>
            <person name="Kiss E."/>
            <person name="Kuo A."/>
            <person name="Drula E."/>
            <person name="Kohler A."/>
            <person name="Sanchez-Garcia M."/>
            <person name="Morin E."/>
            <person name="Andreopoulos B."/>
            <person name="Barry K.W."/>
            <person name="Bonito G."/>
            <person name="Buee M."/>
            <person name="Carver A."/>
            <person name="Chen C."/>
            <person name="Cichocki N."/>
            <person name="Clum A."/>
            <person name="Culley D."/>
            <person name="Crous P.W."/>
            <person name="Fauchery L."/>
            <person name="Girlanda M."/>
            <person name="Hayes R.D."/>
            <person name="Keri Z."/>
            <person name="LaButti K."/>
            <person name="Lipzen A."/>
            <person name="Lombard V."/>
            <person name="Magnuson J."/>
            <person name="Maillard F."/>
            <person name="Murat C."/>
            <person name="Nolan M."/>
            <person name="Ohm R.A."/>
            <person name="Pangilinan J."/>
            <person name="Pereira M.F."/>
            <person name="Perotto S."/>
            <person name="Peter M."/>
            <person name="Pfister S."/>
            <person name="Riley R."/>
            <person name="Sitrit Y."/>
            <person name="Stielow J.B."/>
            <person name="Szollosi G."/>
            <person name="Zifcakova L."/>
            <person name="Stursova M."/>
            <person name="Spatafora J.W."/>
            <person name="Tedersoo L."/>
            <person name="Vaario L.M."/>
            <person name="Yamada A."/>
            <person name="Yan M."/>
            <person name="Wang P."/>
            <person name="Xu J."/>
            <person name="Bruns T."/>
            <person name="Baldrian P."/>
            <person name="Vilgalys R."/>
            <person name="Dunand C."/>
            <person name="Henrissat B."/>
            <person name="Grigoriev I.V."/>
            <person name="Hibbett D."/>
            <person name="Nagy L.G."/>
            <person name="Martin F.M."/>
        </authorList>
    </citation>
    <scope>NUCLEOTIDE SEQUENCE</scope>
    <source>
        <strain evidence="1">P2</strain>
    </source>
</reference>
<reference evidence="1" key="1">
    <citation type="submission" date="2019-10" db="EMBL/GenBank/DDBJ databases">
        <authorList>
            <consortium name="DOE Joint Genome Institute"/>
            <person name="Kuo A."/>
            <person name="Miyauchi S."/>
            <person name="Kiss E."/>
            <person name="Drula E."/>
            <person name="Kohler A."/>
            <person name="Sanchez-Garcia M."/>
            <person name="Andreopoulos B."/>
            <person name="Barry K.W."/>
            <person name="Bonito G."/>
            <person name="Buee M."/>
            <person name="Carver A."/>
            <person name="Chen C."/>
            <person name="Cichocki N."/>
            <person name="Clum A."/>
            <person name="Culley D."/>
            <person name="Crous P.W."/>
            <person name="Fauchery L."/>
            <person name="Girlanda M."/>
            <person name="Hayes R."/>
            <person name="Keri Z."/>
            <person name="Labutti K."/>
            <person name="Lipzen A."/>
            <person name="Lombard V."/>
            <person name="Magnuson J."/>
            <person name="Maillard F."/>
            <person name="Morin E."/>
            <person name="Murat C."/>
            <person name="Nolan M."/>
            <person name="Ohm R."/>
            <person name="Pangilinan J."/>
            <person name="Pereira M."/>
            <person name="Perotto S."/>
            <person name="Peter M."/>
            <person name="Riley R."/>
            <person name="Sitrit Y."/>
            <person name="Stielow B."/>
            <person name="Szollosi G."/>
            <person name="Zifcakova L."/>
            <person name="Stursova M."/>
            <person name="Spatafora J.W."/>
            <person name="Tedersoo L."/>
            <person name="Vaario L.-M."/>
            <person name="Yamada A."/>
            <person name="Yan M."/>
            <person name="Wang P."/>
            <person name="Xu J."/>
            <person name="Bruns T."/>
            <person name="Baldrian P."/>
            <person name="Vilgalys R."/>
            <person name="Henrissat B."/>
            <person name="Grigoriev I.V."/>
            <person name="Hibbett D."/>
            <person name="Nagy L.G."/>
            <person name="Martin F.M."/>
        </authorList>
    </citation>
    <scope>NUCLEOTIDE SEQUENCE</scope>
    <source>
        <strain evidence="1">P2</strain>
    </source>
</reference>
<comment type="caution">
    <text evidence="1">The sequence shown here is derived from an EMBL/GenBank/DDBJ whole genome shotgun (WGS) entry which is preliminary data.</text>
</comment>
<proteinExistence type="predicted"/>